<comment type="caution">
    <text evidence="13">The sequence shown here is derived from an EMBL/GenBank/DDBJ whole genome shotgun (WGS) entry which is preliminary data.</text>
</comment>
<feature type="transmembrane region" description="Helical" evidence="11">
    <location>
        <begin position="776"/>
        <end position="796"/>
    </location>
</feature>
<feature type="transmembrane region" description="Helical" evidence="11">
    <location>
        <begin position="808"/>
        <end position="829"/>
    </location>
</feature>
<evidence type="ECO:0000256" key="4">
    <source>
        <dbReference type="ARBA" id="ARBA00022502"/>
    </source>
</evidence>
<feature type="transmembrane region" description="Helical" evidence="11">
    <location>
        <begin position="1000"/>
        <end position="1021"/>
    </location>
</feature>
<dbReference type="GO" id="GO:0006506">
    <property type="term" value="P:GPI anchor biosynthetic process"/>
    <property type="evidence" value="ECO:0007669"/>
    <property type="project" value="UniProtKB-KW"/>
</dbReference>
<feature type="transmembrane region" description="Helical" evidence="11">
    <location>
        <begin position="737"/>
        <end position="756"/>
    </location>
</feature>
<feature type="transmembrane region" description="Helical" evidence="11">
    <location>
        <begin position="934"/>
        <end position="953"/>
    </location>
</feature>
<organism evidence="13 14">
    <name type="scientific">Rhizophlyctis rosea</name>
    <dbReference type="NCBI Taxonomy" id="64517"/>
    <lineage>
        <taxon>Eukaryota</taxon>
        <taxon>Fungi</taxon>
        <taxon>Fungi incertae sedis</taxon>
        <taxon>Chytridiomycota</taxon>
        <taxon>Chytridiomycota incertae sedis</taxon>
        <taxon>Chytridiomycetes</taxon>
        <taxon>Rhizophlyctidales</taxon>
        <taxon>Rhizophlyctidaceae</taxon>
        <taxon>Rhizophlyctis</taxon>
    </lineage>
</organism>
<proteinExistence type="inferred from homology"/>
<evidence type="ECO:0000313" key="14">
    <source>
        <dbReference type="Proteomes" id="UP001212841"/>
    </source>
</evidence>
<dbReference type="PANTHER" id="PTHR23071:SF1">
    <property type="entry name" value="GPI ETHANOLAMINE PHOSPHATE TRANSFERASE 3"/>
    <property type="match status" value="1"/>
</dbReference>
<feature type="transmembrane region" description="Helical" evidence="11">
    <location>
        <begin position="608"/>
        <end position="628"/>
    </location>
</feature>
<evidence type="ECO:0000259" key="12">
    <source>
        <dbReference type="Pfam" id="PF19316"/>
    </source>
</evidence>
<dbReference type="InterPro" id="IPR002591">
    <property type="entry name" value="Phosphodiest/P_Trfase"/>
</dbReference>
<dbReference type="CDD" id="cd16023">
    <property type="entry name" value="GPI_EPT_3"/>
    <property type="match status" value="1"/>
</dbReference>
<feature type="transmembrane region" description="Helical" evidence="11">
    <location>
        <begin position="1052"/>
        <end position="1075"/>
    </location>
</feature>
<evidence type="ECO:0000313" key="13">
    <source>
        <dbReference type="EMBL" id="KAJ3057037.1"/>
    </source>
</evidence>
<gene>
    <name evidence="13" type="primary">GPI13</name>
    <name evidence="13" type="ORF">HK097_001521</name>
</gene>
<dbReference type="Pfam" id="PF01663">
    <property type="entry name" value="Phosphodiest"/>
    <property type="match status" value="1"/>
</dbReference>
<dbReference type="PANTHER" id="PTHR23071">
    <property type="entry name" value="PHOSPHATIDYLINOSITOL GLYCAN"/>
    <property type="match status" value="1"/>
</dbReference>
<feature type="transmembrane region" description="Helical" evidence="11">
    <location>
        <begin position="857"/>
        <end position="876"/>
    </location>
</feature>
<evidence type="ECO:0000256" key="6">
    <source>
        <dbReference type="ARBA" id="ARBA00022692"/>
    </source>
</evidence>
<evidence type="ECO:0000256" key="2">
    <source>
        <dbReference type="ARBA" id="ARBA00004687"/>
    </source>
</evidence>
<comment type="pathway">
    <text evidence="2">Glycolipid biosynthesis; glycosylphosphatidylinositol-anchor biosynthesis.</text>
</comment>
<comment type="similarity">
    <text evidence="3">Belongs to the PIGG/PIGN/PIGO family. PIGO subfamily.</text>
</comment>
<dbReference type="InterPro" id="IPR017850">
    <property type="entry name" value="Alkaline_phosphatase_core_sf"/>
</dbReference>
<evidence type="ECO:0000256" key="5">
    <source>
        <dbReference type="ARBA" id="ARBA00022679"/>
    </source>
</evidence>
<dbReference type="InterPro" id="IPR037675">
    <property type="entry name" value="PIG-O_N"/>
</dbReference>
<keyword evidence="14" id="KW-1185">Reference proteome</keyword>
<dbReference type="AlphaFoldDB" id="A0AAD5SLE9"/>
<evidence type="ECO:0000256" key="1">
    <source>
        <dbReference type="ARBA" id="ARBA00004477"/>
    </source>
</evidence>
<dbReference type="GO" id="GO:0051377">
    <property type="term" value="F:mannose-ethanolamine phosphotransferase activity"/>
    <property type="evidence" value="ECO:0007669"/>
    <property type="project" value="InterPro"/>
</dbReference>
<evidence type="ECO:0000256" key="7">
    <source>
        <dbReference type="ARBA" id="ARBA00022824"/>
    </source>
</evidence>
<feature type="transmembrane region" description="Helical" evidence="11">
    <location>
        <begin position="105"/>
        <end position="125"/>
    </location>
</feature>
<dbReference type="GO" id="GO:0005789">
    <property type="term" value="C:endoplasmic reticulum membrane"/>
    <property type="evidence" value="ECO:0007669"/>
    <property type="project" value="UniProtKB-SubCell"/>
</dbReference>
<dbReference type="Gene3D" id="3.40.720.10">
    <property type="entry name" value="Alkaline Phosphatase, subunit A"/>
    <property type="match status" value="1"/>
</dbReference>
<sequence length="1173" mass="129453">MYDLYGLGKRPLRLHRAKTCTRSTSRSTRNSPLVYQTDQSPRVCRGCLQMLRRKLANRKLAAHAAAASQPTPSTPDSEARQVFNNINLSPLSTESWFSPKTCGSVLIVLLLHLTGLYLFASGFLLTRLELENRSICAPFAFPSLSSPTPPNTTTPSCWHPKRFDRAVLIIIDALRYDFTIYNETLSSQGSTSTSNSSIPYYLNRLPIFQQTLQAQPHHALSLRARADPPTTTLQRIKAITTGTLPTFVDAGSNFFGQTVGEDNLLSQLLSQNKKITFMGDDTWINMFPNSLNESHPYPSFDVWDLHTVDNGVLEHLYPTLQKNSTEWDFLIAHFLGVDHAGHRYGPDHPAMGDKLTQMNGMLERVFEMAPEDAVVVVMGDHGMDPKGDHGGDSENEVNAGMFIYSKRPLVDVDGEDDGGVKNLLERSYALDVGSDEPFVYLDGLRTLPQIDLVPTLALLLGLPVPFGNLGTVIPDLFLGGGRSGMRNLLEVARLNALQIHTYLVEYSKQRMAASLALGNLNELFESAEKSCEALAVETADVETLREAYLRYLKFTRRALVTARQIWARFDLPLIVMGSVVLILGMLSIAVWAGVYLSRGEDPSYVPSFVGAGIGAILGAIGFVNYFAAQFEAVDQSGLKWYHEVLFGGALGLMIPFLATAIYHFTQLARTSPLRQSLRSPSLWLSTLLLTLHYLKPASDSFTIHEDSITVYIIQIFGLFNLVRSFRLRDDKIRDQLVLYSLAFMMLTRISQISTICREEQHPYCVPTFNASPTTSVAAPEVILALWVMIAAVRGAGRKLLKGADNAEGAGFVGPSVFVPLALVIAAGYWTLDFVDNLGPSATENSVLSSLSAGTVKVYWAKFGYTFGAITPLYLWASDPNCTSLEIVEVKYMDGTTGKRLCVNGVSNAVGAGWFVFLMGVYAVLVMYAKPMGGVMLGVGFLQVMCLCEMVHLWRDRARFAEVVEKKGRKKALPVELLAKVGKGRVEEGDEKSVEEAEKGVLEVGLTFSYLAVLALLAHRYYFATGHQATLSTIQWDVGLIGMLKVNWITSPLMVALNTFASHIFFALAAPLMVLWKRPVLSNTEARFEVEARWVLVAYLAVVGAGGSVAAVFAGHFRRHLMVWRVFAPRFLFGGVEILVVDFVVFVGGVGALWICRKGFNVFLIKLREKGVLE</sequence>
<keyword evidence="7" id="KW-0256">Endoplasmic reticulum</keyword>
<evidence type="ECO:0000256" key="9">
    <source>
        <dbReference type="ARBA" id="ARBA00023136"/>
    </source>
</evidence>
<evidence type="ECO:0000256" key="10">
    <source>
        <dbReference type="ARBA" id="ARBA00023180"/>
    </source>
</evidence>
<feature type="transmembrane region" description="Helical" evidence="11">
    <location>
        <begin position="1095"/>
        <end position="1117"/>
    </location>
</feature>
<accession>A0AAD5SLE9</accession>
<keyword evidence="10" id="KW-0325">Glycoprotein</keyword>
<reference evidence="13" key="1">
    <citation type="submission" date="2020-05" db="EMBL/GenBank/DDBJ databases">
        <title>Phylogenomic resolution of chytrid fungi.</title>
        <authorList>
            <person name="Stajich J.E."/>
            <person name="Amses K."/>
            <person name="Simmons R."/>
            <person name="Seto K."/>
            <person name="Myers J."/>
            <person name="Bonds A."/>
            <person name="Quandt C.A."/>
            <person name="Barry K."/>
            <person name="Liu P."/>
            <person name="Grigoriev I."/>
            <person name="Longcore J.E."/>
            <person name="James T.Y."/>
        </authorList>
    </citation>
    <scope>NUCLEOTIDE SEQUENCE</scope>
    <source>
        <strain evidence="13">JEL0318</strain>
    </source>
</reference>
<evidence type="ECO:0000256" key="3">
    <source>
        <dbReference type="ARBA" id="ARBA00008695"/>
    </source>
</evidence>
<keyword evidence="6 11" id="KW-0812">Transmembrane</keyword>
<dbReference type="SUPFAM" id="SSF53649">
    <property type="entry name" value="Alkaline phosphatase-like"/>
    <property type="match status" value="1"/>
</dbReference>
<feature type="domain" description="GPI ethanolamine phosphate transferase 2 C-terminal" evidence="12">
    <location>
        <begin position="1014"/>
        <end position="1154"/>
    </location>
</feature>
<feature type="transmembrane region" description="Helical" evidence="11">
    <location>
        <begin position="640"/>
        <end position="665"/>
    </location>
</feature>
<protein>
    <submittedName>
        <fullName evidence="13">Mannose-ethanolamine phosphotransferase gpi13</fullName>
    </submittedName>
</protein>
<dbReference type="Proteomes" id="UP001212841">
    <property type="component" value="Unassembled WGS sequence"/>
</dbReference>
<dbReference type="InterPro" id="IPR039524">
    <property type="entry name" value="PIGO/GPI13"/>
</dbReference>
<name>A0AAD5SLE9_9FUNG</name>
<keyword evidence="5" id="KW-0808">Transferase</keyword>
<evidence type="ECO:0000256" key="8">
    <source>
        <dbReference type="ARBA" id="ARBA00022989"/>
    </source>
</evidence>
<feature type="transmembrane region" description="Helical" evidence="11">
    <location>
        <begin position="908"/>
        <end position="928"/>
    </location>
</feature>
<feature type="transmembrane region" description="Helical" evidence="11">
    <location>
        <begin position="573"/>
        <end position="596"/>
    </location>
</feature>
<dbReference type="InterPro" id="IPR045687">
    <property type="entry name" value="PIGG/GPI7_C"/>
</dbReference>
<dbReference type="EMBL" id="JADGJD010000013">
    <property type="protein sequence ID" value="KAJ3057037.1"/>
    <property type="molecule type" value="Genomic_DNA"/>
</dbReference>
<dbReference type="Pfam" id="PF19316">
    <property type="entry name" value="PIGO_PIGG"/>
    <property type="match status" value="1"/>
</dbReference>
<feature type="transmembrane region" description="Helical" evidence="11">
    <location>
        <begin position="707"/>
        <end position="725"/>
    </location>
</feature>
<keyword evidence="4" id="KW-0337">GPI-anchor biosynthesis</keyword>
<evidence type="ECO:0000256" key="11">
    <source>
        <dbReference type="SAM" id="Phobius"/>
    </source>
</evidence>
<feature type="transmembrane region" description="Helical" evidence="11">
    <location>
        <begin position="1137"/>
        <end position="1155"/>
    </location>
</feature>
<comment type="subcellular location">
    <subcellularLocation>
        <location evidence="1">Endoplasmic reticulum membrane</location>
        <topology evidence="1">Multi-pass membrane protein</topology>
    </subcellularLocation>
</comment>
<keyword evidence="8 11" id="KW-1133">Transmembrane helix</keyword>
<keyword evidence="9 11" id="KW-0472">Membrane</keyword>